<evidence type="ECO:0000313" key="2">
    <source>
        <dbReference type="Proteomes" id="UP000765509"/>
    </source>
</evidence>
<dbReference type="Proteomes" id="UP000765509">
    <property type="component" value="Unassembled WGS sequence"/>
</dbReference>
<reference evidence="1" key="1">
    <citation type="submission" date="2021-03" db="EMBL/GenBank/DDBJ databases">
        <title>Draft genome sequence of rust myrtle Austropuccinia psidii MF-1, a brazilian biotype.</title>
        <authorList>
            <person name="Quecine M.C."/>
            <person name="Pachon D.M.R."/>
            <person name="Bonatelli M.L."/>
            <person name="Correr F.H."/>
            <person name="Franceschini L.M."/>
            <person name="Leite T.F."/>
            <person name="Margarido G.R.A."/>
            <person name="Almeida C.A."/>
            <person name="Ferrarezi J.A."/>
            <person name="Labate C.A."/>
        </authorList>
    </citation>
    <scope>NUCLEOTIDE SEQUENCE</scope>
    <source>
        <strain evidence="1">MF-1</strain>
    </source>
</reference>
<sequence length="87" mass="9642">MRFVGGSLKRKRETQPSLARVIITGPESFCRHLTVRSRPNLKRGSAWPIGVKIGRKWNMSGESVALGKERAEMAATRLASTVVLYST</sequence>
<protein>
    <submittedName>
        <fullName evidence="1">Uncharacterized protein</fullName>
    </submittedName>
</protein>
<dbReference type="AlphaFoldDB" id="A0A9Q3CN66"/>
<dbReference type="EMBL" id="AVOT02008804">
    <property type="protein sequence ID" value="MBW0486787.1"/>
    <property type="molecule type" value="Genomic_DNA"/>
</dbReference>
<evidence type="ECO:0000313" key="1">
    <source>
        <dbReference type="EMBL" id="MBW0486787.1"/>
    </source>
</evidence>
<gene>
    <name evidence="1" type="ORF">O181_026502</name>
</gene>
<organism evidence="1 2">
    <name type="scientific">Austropuccinia psidii MF-1</name>
    <dbReference type="NCBI Taxonomy" id="1389203"/>
    <lineage>
        <taxon>Eukaryota</taxon>
        <taxon>Fungi</taxon>
        <taxon>Dikarya</taxon>
        <taxon>Basidiomycota</taxon>
        <taxon>Pucciniomycotina</taxon>
        <taxon>Pucciniomycetes</taxon>
        <taxon>Pucciniales</taxon>
        <taxon>Sphaerophragmiaceae</taxon>
        <taxon>Austropuccinia</taxon>
    </lineage>
</organism>
<accession>A0A9Q3CN66</accession>
<proteinExistence type="predicted"/>
<name>A0A9Q3CN66_9BASI</name>
<keyword evidence="2" id="KW-1185">Reference proteome</keyword>
<comment type="caution">
    <text evidence="1">The sequence shown here is derived from an EMBL/GenBank/DDBJ whole genome shotgun (WGS) entry which is preliminary data.</text>
</comment>